<reference evidence="2 3" key="1">
    <citation type="journal article" date="2015" name="Genome Biol.">
        <title>Comparative genomics of Steinernema reveals deeply conserved gene regulatory networks.</title>
        <authorList>
            <person name="Dillman A.R."/>
            <person name="Macchietto M."/>
            <person name="Porter C.F."/>
            <person name="Rogers A."/>
            <person name="Williams B."/>
            <person name="Antoshechkin I."/>
            <person name="Lee M.M."/>
            <person name="Goodwin Z."/>
            <person name="Lu X."/>
            <person name="Lewis E.E."/>
            <person name="Goodrich-Blair H."/>
            <person name="Stock S.P."/>
            <person name="Adams B.J."/>
            <person name="Sternberg P.W."/>
            <person name="Mortazavi A."/>
        </authorList>
    </citation>
    <scope>NUCLEOTIDE SEQUENCE [LARGE SCALE GENOMIC DNA]</scope>
    <source>
        <strain evidence="2 3">ALL</strain>
    </source>
</reference>
<sequence length="111" mass="12561">MRCSAVSPSVSSRKTKHVRQAVGRPARYDPRRTEAFLIATIYSAPPRLSLTHTAAGSLGAHQRQPRIKHAFSRLERYQCSDAWRTILVQALHRPVMWCLIGSEFCARSVPF</sequence>
<evidence type="ECO:0000313" key="2">
    <source>
        <dbReference type="EMBL" id="TMS35461.1"/>
    </source>
</evidence>
<evidence type="ECO:0000313" key="3">
    <source>
        <dbReference type="Proteomes" id="UP000298663"/>
    </source>
</evidence>
<dbReference type="EMBL" id="CM016762">
    <property type="protein sequence ID" value="TMS35461.1"/>
    <property type="molecule type" value="Genomic_DNA"/>
</dbReference>
<name>A0A4U8UQX3_STECR</name>
<feature type="compositionally biased region" description="Polar residues" evidence="1">
    <location>
        <begin position="1"/>
        <end position="12"/>
    </location>
</feature>
<keyword evidence="3" id="KW-1185">Reference proteome</keyword>
<comment type="caution">
    <text evidence="2">The sequence shown here is derived from an EMBL/GenBank/DDBJ whole genome shotgun (WGS) entry which is preliminary data.</text>
</comment>
<proteinExistence type="predicted"/>
<gene>
    <name evidence="2" type="ORF">L596_002859</name>
</gene>
<feature type="region of interest" description="Disordered" evidence="1">
    <location>
        <begin position="1"/>
        <end position="24"/>
    </location>
</feature>
<dbReference type="AlphaFoldDB" id="A0A4U8UQX3"/>
<dbReference type="EMBL" id="AZBU02000001">
    <property type="protein sequence ID" value="TMS35461.1"/>
    <property type="molecule type" value="Genomic_DNA"/>
</dbReference>
<reference evidence="2 3" key="2">
    <citation type="journal article" date="2019" name="G3 (Bethesda)">
        <title>Hybrid Assembly of the Genome of the Entomopathogenic Nematode Steinernema carpocapsae Identifies the X-Chromosome.</title>
        <authorList>
            <person name="Serra L."/>
            <person name="Macchietto M."/>
            <person name="Macias-Munoz A."/>
            <person name="McGill C.J."/>
            <person name="Rodriguez I.M."/>
            <person name="Rodriguez B."/>
            <person name="Murad R."/>
            <person name="Mortazavi A."/>
        </authorList>
    </citation>
    <scope>NUCLEOTIDE SEQUENCE [LARGE SCALE GENOMIC DNA]</scope>
    <source>
        <strain evidence="2 3">ALL</strain>
    </source>
</reference>
<organism evidence="2 3">
    <name type="scientific">Steinernema carpocapsae</name>
    <name type="common">Entomopathogenic nematode</name>
    <dbReference type="NCBI Taxonomy" id="34508"/>
    <lineage>
        <taxon>Eukaryota</taxon>
        <taxon>Metazoa</taxon>
        <taxon>Ecdysozoa</taxon>
        <taxon>Nematoda</taxon>
        <taxon>Chromadorea</taxon>
        <taxon>Rhabditida</taxon>
        <taxon>Tylenchina</taxon>
        <taxon>Panagrolaimomorpha</taxon>
        <taxon>Strongyloidoidea</taxon>
        <taxon>Steinernematidae</taxon>
        <taxon>Steinernema</taxon>
    </lineage>
</organism>
<evidence type="ECO:0000256" key="1">
    <source>
        <dbReference type="SAM" id="MobiDB-lite"/>
    </source>
</evidence>
<accession>A0A4U8UQX3</accession>
<protein>
    <submittedName>
        <fullName evidence="2">Uncharacterized protein</fullName>
    </submittedName>
</protein>
<dbReference type="Proteomes" id="UP000298663">
    <property type="component" value="Chromosome X"/>
</dbReference>